<accession>A0ABU1W4V1</accession>
<dbReference type="EMBL" id="JAVDWR010000026">
    <property type="protein sequence ID" value="MDR7122966.1"/>
    <property type="molecule type" value="Genomic_DNA"/>
</dbReference>
<dbReference type="PROSITE" id="PS52015">
    <property type="entry name" value="TONB_CTD"/>
    <property type="match status" value="1"/>
</dbReference>
<gene>
    <name evidence="13" type="ORF">J2W69_003949</name>
</gene>
<feature type="domain" description="TonB C-terminal" evidence="12">
    <location>
        <begin position="12"/>
        <end position="103"/>
    </location>
</feature>
<evidence type="ECO:0000256" key="11">
    <source>
        <dbReference type="SAM" id="SignalP"/>
    </source>
</evidence>
<proteinExistence type="inferred from homology"/>
<comment type="subcellular location">
    <subcellularLocation>
        <location evidence="1 10">Cell inner membrane</location>
        <topology evidence="1 10">Single-pass membrane protein</topology>
        <orientation evidence="1 10">Periplasmic side</orientation>
    </subcellularLocation>
</comment>
<keyword evidence="9" id="KW-0472">Membrane</keyword>
<reference evidence="13 14" key="1">
    <citation type="submission" date="2023-07" db="EMBL/GenBank/DDBJ databases">
        <title>Sorghum-associated microbial communities from plants grown in Nebraska, USA.</title>
        <authorList>
            <person name="Schachtman D."/>
        </authorList>
    </citation>
    <scope>NUCLEOTIDE SEQUENCE [LARGE SCALE GENOMIC DNA]</scope>
    <source>
        <strain evidence="13 14">4138</strain>
    </source>
</reference>
<keyword evidence="14" id="KW-1185">Reference proteome</keyword>
<comment type="function">
    <text evidence="10">Interacts with outer membrane receptor proteins that carry out high-affinity binding and energy dependent uptake into the periplasmic space of specific substrates. It could act to transduce energy from the cytoplasmic membrane to specific energy-requiring processes in the outer membrane, resulting in the release into the periplasm of ligands bound by these outer membrane proteins.</text>
</comment>
<dbReference type="NCBIfam" id="TIGR01352">
    <property type="entry name" value="tonB_Cterm"/>
    <property type="match status" value="1"/>
</dbReference>
<evidence type="ECO:0000256" key="7">
    <source>
        <dbReference type="ARBA" id="ARBA00022927"/>
    </source>
</evidence>
<dbReference type="PRINTS" id="PR01374">
    <property type="entry name" value="TONBPROTEIN"/>
</dbReference>
<evidence type="ECO:0000256" key="8">
    <source>
        <dbReference type="ARBA" id="ARBA00022989"/>
    </source>
</evidence>
<dbReference type="Gene3D" id="3.30.2420.10">
    <property type="entry name" value="TonB"/>
    <property type="match status" value="1"/>
</dbReference>
<keyword evidence="3 10" id="KW-0813">Transport</keyword>
<evidence type="ECO:0000256" key="4">
    <source>
        <dbReference type="ARBA" id="ARBA00022475"/>
    </source>
</evidence>
<evidence type="ECO:0000256" key="10">
    <source>
        <dbReference type="RuleBase" id="RU362123"/>
    </source>
</evidence>
<evidence type="ECO:0000313" key="14">
    <source>
        <dbReference type="Proteomes" id="UP001257909"/>
    </source>
</evidence>
<evidence type="ECO:0000313" key="13">
    <source>
        <dbReference type="EMBL" id="MDR7122966.1"/>
    </source>
</evidence>
<comment type="caution">
    <text evidence="13">The sequence shown here is derived from an EMBL/GenBank/DDBJ whole genome shotgun (WGS) entry which is preliminary data.</text>
</comment>
<evidence type="ECO:0000256" key="5">
    <source>
        <dbReference type="ARBA" id="ARBA00022519"/>
    </source>
</evidence>
<evidence type="ECO:0000256" key="2">
    <source>
        <dbReference type="ARBA" id="ARBA00006555"/>
    </source>
</evidence>
<dbReference type="Pfam" id="PF03544">
    <property type="entry name" value="TonB_C"/>
    <property type="match status" value="1"/>
</dbReference>
<dbReference type="InterPro" id="IPR037682">
    <property type="entry name" value="TonB_C"/>
</dbReference>
<feature type="chain" id="PRO_5046314531" description="Protein TonB" evidence="11">
    <location>
        <begin position="22"/>
        <end position="103"/>
    </location>
</feature>
<evidence type="ECO:0000259" key="12">
    <source>
        <dbReference type="PROSITE" id="PS52015"/>
    </source>
</evidence>
<feature type="signal peptide" evidence="11">
    <location>
        <begin position="1"/>
        <end position="21"/>
    </location>
</feature>
<evidence type="ECO:0000256" key="3">
    <source>
        <dbReference type="ARBA" id="ARBA00022448"/>
    </source>
</evidence>
<keyword evidence="6" id="KW-0812">Transmembrane</keyword>
<dbReference type="Proteomes" id="UP001257909">
    <property type="component" value="Unassembled WGS sequence"/>
</dbReference>
<keyword evidence="5 10" id="KW-0997">Cell inner membrane</keyword>
<evidence type="ECO:0000256" key="9">
    <source>
        <dbReference type="ARBA" id="ARBA00023136"/>
    </source>
</evidence>
<sequence length="103" mass="10972">MKICLLTLVLLSGGAFVTDLAACDSGYPVSAARQGIEGFVRLGFDISTEGKPVNIKVIKSEPEGVFDAPAICALSKWKYKPKIVNGVAVTETGAEVQLDWDLE</sequence>
<name>A0ABU1W4V1_9GAMM</name>
<dbReference type="InterPro" id="IPR003538">
    <property type="entry name" value="TonB"/>
</dbReference>
<dbReference type="PANTHER" id="PTHR33446">
    <property type="entry name" value="PROTEIN TONB-RELATED"/>
    <property type="match status" value="1"/>
</dbReference>
<dbReference type="PANTHER" id="PTHR33446:SF14">
    <property type="entry name" value="PROTEIN TONB"/>
    <property type="match status" value="1"/>
</dbReference>
<evidence type="ECO:0000256" key="1">
    <source>
        <dbReference type="ARBA" id="ARBA00004383"/>
    </source>
</evidence>
<keyword evidence="11" id="KW-0732">Signal</keyword>
<evidence type="ECO:0000256" key="6">
    <source>
        <dbReference type="ARBA" id="ARBA00022692"/>
    </source>
</evidence>
<dbReference type="InterPro" id="IPR006260">
    <property type="entry name" value="TonB/TolA_C"/>
</dbReference>
<keyword evidence="4 10" id="KW-1003">Cell membrane</keyword>
<dbReference type="InterPro" id="IPR051045">
    <property type="entry name" value="TonB-dependent_transducer"/>
</dbReference>
<keyword evidence="10" id="KW-0735">Signal-anchor</keyword>
<comment type="similarity">
    <text evidence="2 10">Belongs to the TonB family.</text>
</comment>
<protein>
    <recommendedName>
        <fullName evidence="10">Protein TonB</fullName>
    </recommendedName>
</protein>
<dbReference type="SUPFAM" id="SSF74653">
    <property type="entry name" value="TolA/TonB C-terminal domain"/>
    <property type="match status" value="1"/>
</dbReference>
<organism evidence="13 14">
    <name type="scientific">Rheinheimera soli</name>
    <dbReference type="NCBI Taxonomy" id="443616"/>
    <lineage>
        <taxon>Bacteria</taxon>
        <taxon>Pseudomonadati</taxon>
        <taxon>Pseudomonadota</taxon>
        <taxon>Gammaproteobacteria</taxon>
        <taxon>Chromatiales</taxon>
        <taxon>Chromatiaceae</taxon>
        <taxon>Rheinheimera</taxon>
    </lineage>
</organism>
<keyword evidence="8" id="KW-1133">Transmembrane helix</keyword>
<dbReference type="RefSeq" id="WP_310281654.1">
    <property type="nucleotide sequence ID" value="NZ_JAVDWR010000026.1"/>
</dbReference>
<keyword evidence="7 10" id="KW-0653">Protein transport</keyword>